<dbReference type="Proteomes" id="UP000247689">
    <property type="component" value="Unassembled WGS sequence"/>
</dbReference>
<keyword evidence="3" id="KW-1185">Reference proteome</keyword>
<keyword evidence="1" id="KW-0812">Transmembrane</keyword>
<reference evidence="2 3" key="1">
    <citation type="submission" date="2018-05" db="EMBL/GenBank/DDBJ databases">
        <title>Kangiella spongicola genome sequence.</title>
        <authorList>
            <person name="Maclea K.S."/>
            <person name="Goen A.E."/>
            <person name="Kelley C."/>
            <person name="Underriner A."/>
            <person name="Silverwood T."/>
            <person name="Trachtenberg A.M."/>
        </authorList>
    </citation>
    <scope>NUCLEOTIDE SEQUENCE [LARGE SCALE GENOMIC DNA]</scope>
    <source>
        <strain evidence="2 3">ATCC BAA-2076</strain>
    </source>
</reference>
<protein>
    <submittedName>
        <fullName evidence="2">Uncharacterized protein</fullName>
    </submittedName>
</protein>
<name>A0A318DBV1_9GAMM</name>
<keyword evidence="1" id="KW-0472">Membrane</keyword>
<keyword evidence="1" id="KW-1133">Transmembrane helix</keyword>
<organism evidence="2 3">
    <name type="scientific">Kangiella spongicola</name>
    <dbReference type="NCBI Taxonomy" id="796379"/>
    <lineage>
        <taxon>Bacteria</taxon>
        <taxon>Pseudomonadati</taxon>
        <taxon>Pseudomonadota</taxon>
        <taxon>Gammaproteobacteria</taxon>
        <taxon>Kangiellales</taxon>
        <taxon>Kangiellaceae</taxon>
        <taxon>Kangiella</taxon>
    </lineage>
</organism>
<proteinExistence type="predicted"/>
<evidence type="ECO:0000313" key="2">
    <source>
        <dbReference type="EMBL" id="PXF64417.1"/>
    </source>
</evidence>
<feature type="transmembrane region" description="Helical" evidence="1">
    <location>
        <begin position="12"/>
        <end position="34"/>
    </location>
</feature>
<dbReference type="AlphaFoldDB" id="A0A318DBV1"/>
<feature type="transmembrane region" description="Helical" evidence="1">
    <location>
        <begin position="40"/>
        <end position="61"/>
    </location>
</feature>
<evidence type="ECO:0000313" key="3">
    <source>
        <dbReference type="Proteomes" id="UP000247689"/>
    </source>
</evidence>
<sequence length="72" mass="7899">MPKFQTLSKFTISCYLIAIALIGLILANDYWSWLELPAKVRVGVLVVAVIIGVSGSLYSILKQLKGMLSKKS</sequence>
<evidence type="ECO:0000256" key="1">
    <source>
        <dbReference type="SAM" id="Phobius"/>
    </source>
</evidence>
<dbReference type="RefSeq" id="WP_110200412.1">
    <property type="nucleotide sequence ID" value="NZ_QICH01000001.1"/>
</dbReference>
<accession>A0A318DBV1</accession>
<gene>
    <name evidence="2" type="ORF">DL796_04565</name>
</gene>
<dbReference type="EMBL" id="QICH01000001">
    <property type="protein sequence ID" value="PXF64417.1"/>
    <property type="molecule type" value="Genomic_DNA"/>
</dbReference>
<comment type="caution">
    <text evidence="2">The sequence shown here is derived from an EMBL/GenBank/DDBJ whole genome shotgun (WGS) entry which is preliminary data.</text>
</comment>